<accession>A0A1G7WNP5</accession>
<keyword evidence="2" id="KW-1185">Reference proteome</keyword>
<dbReference type="EMBL" id="FNCZ01000001">
    <property type="protein sequence ID" value="SDG72830.1"/>
    <property type="molecule type" value="Genomic_DNA"/>
</dbReference>
<dbReference type="STRING" id="262004.SAMN04489796_101415"/>
<dbReference type="Proteomes" id="UP000199492">
    <property type="component" value="Unassembled WGS sequence"/>
</dbReference>
<proteinExistence type="predicted"/>
<dbReference type="AlphaFoldDB" id="A0A1G7WNP5"/>
<dbReference type="InterPro" id="IPR005901">
    <property type="entry name" value="GLPGLI"/>
</dbReference>
<protein>
    <submittedName>
        <fullName evidence="1">GLPGLI family protein</fullName>
    </submittedName>
</protein>
<dbReference type="RefSeq" id="WP_092465919.1">
    <property type="nucleotide sequence ID" value="NZ_FNCZ01000001.1"/>
</dbReference>
<reference evidence="2" key="1">
    <citation type="submission" date="2016-10" db="EMBL/GenBank/DDBJ databases">
        <authorList>
            <person name="Varghese N."/>
            <person name="Submissions S."/>
        </authorList>
    </citation>
    <scope>NUCLEOTIDE SEQUENCE [LARGE SCALE GENOMIC DNA]</scope>
    <source>
        <strain evidence="2">DSM 15363</strain>
    </source>
</reference>
<dbReference type="Pfam" id="PF09697">
    <property type="entry name" value="Porph_ging"/>
    <property type="match status" value="1"/>
</dbReference>
<dbReference type="NCBIfam" id="TIGR01200">
    <property type="entry name" value="GLPGLI"/>
    <property type="match status" value="1"/>
</dbReference>
<evidence type="ECO:0000313" key="2">
    <source>
        <dbReference type="Proteomes" id="UP000199492"/>
    </source>
</evidence>
<gene>
    <name evidence="1" type="ORF">SAMN04489796_101415</name>
</gene>
<organism evidence="1 2">
    <name type="scientific">Winogradskyella thalassocola</name>
    <dbReference type="NCBI Taxonomy" id="262004"/>
    <lineage>
        <taxon>Bacteria</taxon>
        <taxon>Pseudomonadati</taxon>
        <taxon>Bacteroidota</taxon>
        <taxon>Flavobacteriia</taxon>
        <taxon>Flavobacteriales</taxon>
        <taxon>Flavobacteriaceae</taxon>
        <taxon>Winogradskyella</taxon>
    </lineage>
</organism>
<name>A0A1G7WNP5_9FLAO</name>
<dbReference type="OrthoDB" id="1429333at2"/>
<evidence type="ECO:0000313" key="1">
    <source>
        <dbReference type="EMBL" id="SDG72830.1"/>
    </source>
</evidence>
<sequence length="242" mass="27457">MRNTILIIVLLGSYGLSAQLKGKITYRLEIIKDSIEQPFENKENTDAQNEVFALMHESQPVEGYLIFNDSIAIYNVEPKIDIPGWNNGSDGLIISPSNVNLSWIMAGGSTTYYNDWSRDYCITQNAIMGPTRRVIQKPKEWTITEESKVIDGYTCYLATIDKRNDKKVKAWFTPEIPVKHGPRGFNGLPGLIMEIEDIVLLWTVVKIDIDNPEADDFIEPMEGELLTQEEYIKFSGNPFGDN</sequence>